<evidence type="ECO:0000313" key="2">
    <source>
        <dbReference type="EMBL" id="JAD69243.1"/>
    </source>
</evidence>
<proteinExistence type="predicted"/>
<evidence type="ECO:0000256" key="1">
    <source>
        <dbReference type="SAM" id="MobiDB-lite"/>
    </source>
</evidence>
<sequence length="133" mass="14246">MQAEVTRSRASGDTTRRRWVCATAMAILSAVGRRNETGRITSSRTSSPKCLQTRWILRWCGSTARSTEGPTSARKMEVRPDSTVGSAASSGGIRQVSSSADPRQWVGAGLVTAVLRTTGSDREMGTRGGPEMK</sequence>
<dbReference type="EMBL" id="GBRH01228652">
    <property type="protein sequence ID" value="JAD69243.1"/>
    <property type="molecule type" value="Transcribed_RNA"/>
</dbReference>
<protein>
    <submittedName>
        <fullName evidence="2">Uncharacterized protein</fullName>
    </submittedName>
</protein>
<accession>A0A0A9C473</accession>
<dbReference type="AlphaFoldDB" id="A0A0A9C473"/>
<feature type="region of interest" description="Disordered" evidence="1">
    <location>
        <begin position="64"/>
        <end position="102"/>
    </location>
</feature>
<reference evidence="2" key="2">
    <citation type="journal article" date="2015" name="Data Brief">
        <title>Shoot transcriptome of the giant reed, Arundo donax.</title>
        <authorList>
            <person name="Barrero R.A."/>
            <person name="Guerrero F.D."/>
            <person name="Moolhuijzen P."/>
            <person name="Goolsby J.A."/>
            <person name="Tidwell J."/>
            <person name="Bellgard S.E."/>
            <person name="Bellgard M.I."/>
        </authorList>
    </citation>
    <scope>NUCLEOTIDE SEQUENCE</scope>
    <source>
        <tissue evidence="2">Shoot tissue taken approximately 20 cm above the soil surface</tissue>
    </source>
</reference>
<organism evidence="2">
    <name type="scientific">Arundo donax</name>
    <name type="common">Giant reed</name>
    <name type="synonym">Donax arundinaceus</name>
    <dbReference type="NCBI Taxonomy" id="35708"/>
    <lineage>
        <taxon>Eukaryota</taxon>
        <taxon>Viridiplantae</taxon>
        <taxon>Streptophyta</taxon>
        <taxon>Embryophyta</taxon>
        <taxon>Tracheophyta</taxon>
        <taxon>Spermatophyta</taxon>
        <taxon>Magnoliopsida</taxon>
        <taxon>Liliopsida</taxon>
        <taxon>Poales</taxon>
        <taxon>Poaceae</taxon>
        <taxon>PACMAD clade</taxon>
        <taxon>Arundinoideae</taxon>
        <taxon>Arundineae</taxon>
        <taxon>Arundo</taxon>
    </lineage>
</organism>
<reference evidence="2" key="1">
    <citation type="submission" date="2014-09" db="EMBL/GenBank/DDBJ databases">
        <authorList>
            <person name="Magalhaes I.L.F."/>
            <person name="Oliveira U."/>
            <person name="Santos F.R."/>
            <person name="Vidigal T.H.D.A."/>
            <person name="Brescovit A.D."/>
            <person name="Santos A.J."/>
        </authorList>
    </citation>
    <scope>NUCLEOTIDE SEQUENCE</scope>
    <source>
        <tissue evidence="2">Shoot tissue taken approximately 20 cm above the soil surface</tissue>
    </source>
</reference>
<name>A0A0A9C473_ARUDO</name>